<organism evidence="1 2">
    <name type="scientific">Helicobacter saguini</name>
    <dbReference type="NCBI Taxonomy" id="1548018"/>
    <lineage>
        <taxon>Bacteria</taxon>
        <taxon>Pseudomonadati</taxon>
        <taxon>Campylobacterota</taxon>
        <taxon>Epsilonproteobacteria</taxon>
        <taxon>Campylobacterales</taxon>
        <taxon>Helicobacteraceae</taxon>
        <taxon>Helicobacter</taxon>
    </lineage>
</organism>
<name>A0A6B0HN86_9HELI</name>
<reference evidence="1 2" key="1">
    <citation type="submission" date="2019-12" db="EMBL/GenBank/DDBJ databases">
        <title>Multi-Generational Helicobacter saguini Isolates.</title>
        <authorList>
            <person name="Mannion A."/>
            <person name="Shen Z."/>
            <person name="Fox J.G."/>
        </authorList>
    </citation>
    <scope>NUCLEOTIDE SEQUENCE [LARGE SCALE GENOMIC DNA]</scope>
    <source>
        <strain evidence="2">16-048 (F4)</strain>
    </source>
</reference>
<comment type="caution">
    <text evidence="1">The sequence shown here is derived from an EMBL/GenBank/DDBJ whole genome shotgun (WGS) entry which is preliminary data.</text>
</comment>
<dbReference type="RefSeq" id="WP_160659313.1">
    <property type="nucleotide sequence ID" value="NZ_JRMP02000019.1"/>
</dbReference>
<dbReference type="EMBL" id="QBIU01000001">
    <property type="protein sequence ID" value="MWV69516.1"/>
    <property type="molecule type" value="Genomic_DNA"/>
</dbReference>
<sequence>MTNLSPLMLAFLSALKKMKVKRKHYAFSPSQINKNNKEKPLDLAYQNIIEIYEKSPK</sequence>
<gene>
    <name evidence="1" type="ORF">DCO61_05710</name>
</gene>
<protein>
    <submittedName>
        <fullName evidence="1">Uncharacterized protein</fullName>
    </submittedName>
</protein>
<accession>A0A6B0HN86</accession>
<evidence type="ECO:0000313" key="1">
    <source>
        <dbReference type="EMBL" id="MWV69516.1"/>
    </source>
</evidence>
<proteinExistence type="predicted"/>
<dbReference type="Proteomes" id="UP000477070">
    <property type="component" value="Unassembled WGS sequence"/>
</dbReference>
<evidence type="ECO:0000313" key="2">
    <source>
        <dbReference type="Proteomes" id="UP000477070"/>
    </source>
</evidence>
<dbReference type="AlphaFoldDB" id="A0A6B0HN86"/>